<keyword evidence="2" id="KW-1133">Transmembrane helix</keyword>
<keyword evidence="2" id="KW-0812">Transmembrane</keyword>
<reference evidence="3" key="1">
    <citation type="submission" date="2020-05" db="EMBL/GenBank/DDBJ databases">
        <title>Mycena genomes resolve the evolution of fungal bioluminescence.</title>
        <authorList>
            <person name="Tsai I.J."/>
        </authorList>
    </citation>
    <scope>NUCLEOTIDE SEQUENCE</scope>
    <source>
        <strain evidence="3">160909Yilan</strain>
    </source>
</reference>
<feature type="transmembrane region" description="Helical" evidence="2">
    <location>
        <begin position="242"/>
        <end position="261"/>
    </location>
</feature>
<evidence type="ECO:0000313" key="4">
    <source>
        <dbReference type="Proteomes" id="UP000623467"/>
    </source>
</evidence>
<name>A0A8H7CY47_9AGAR</name>
<accession>A0A8H7CY47</accession>
<dbReference type="AlphaFoldDB" id="A0A8H7CY47"/>
<feature type="transmembrane region" description="Helical" evidence="2">
    <location>
        <begin position="507"/>
        <end position="531"/>
    </location>
</feature>
<evidence type="ECO:0000313" key="3">
    <source>
        <dbReference type="EMBL" id="KAF7351673.1"/>
    </source>
</evidence>
<gene>
    <name evidence="3" type="ORF">MSAN_01600200</name>
</gene>
<keyword evidence="2" id="KW-0472">Membrane</keyword>
<feature type="transmembrane region" description="Helical" evidence="2">
    <location>
        <begin position="655"/>
        <end position="674"/>
    </location>
</feature>
<dbReference type="OrthoDB" id="3002343at2759"/>
<feature type="region of interest" description="Disordered" evidence="1">
    <location>
        <begin position="361"/>
        <end position="390"/>
    </location>
</feature>
<sequence length="675" mass="73746">MGVSLSTAHVSSWQQECASRFNCTSSGLVDIFGQAASCPANSTIQSVPGIWGITYEACQAECGMDKIVQSIDFTSAAVPLTTWLLPWIALIAQLPFEANGWRDLLSACLCVGSPALATYSLALTTFNRRYITNKFKRLKEKAEKDTQQRYHYMAQRAESAAFVLQEIQQCPMRADQRSGELASLIVLPDRQNFWLIAAKDLNNTRRGFTYSFLAQVILAFLSYLISFIAAVHDSLGSPDVGLQFASSSVWSWMFPIVYGYIRVGSQFQAGAIKQALVDNTILPQRGVSAHGTDVAEVMYQKGLRPDADVYTPLLFLETPGRLTLPSGSSSALSAAAQSTQSAFGGEDIALEQITFRRDGSVVANSEHQRERSEKASLLSRTDTAELEGPVSPPTWLGIDVRGDERREGPIFNYARILTWFAFAEHVRKGFETAINRFRVKPKPATPVGPDTTFLTVTVEGTPAADVTMIPLVTAKDAADCCRLAPFKDLPAFLSWEKIPSAAIRHMLYAAFLALFLLWGTTGAAIFVAYSTPAVGLGCRSGSYLIYGIAATVSWLLLVFSQFASHALMHRFEQDPDNYRLSTGYSVLGGLAVITRILGKTLAVANAGWLIASSVLEEIGAFQTCWCQTDAFQYHTSGWTPVFKAATDLRSQASGIWIGGFTWSIVVCIITAVIFT</sequence>
<proteinExistence type="predicted"/>
<evidence type="ECO:0000256" key="2">
    <source>
        <dbReference type="SAM" id="Phobius"/>
    </source>
</evidence>
<dbReference type="Proteomes" id="UP000623467">
    <property type="component" value="Unassembled WGS sequence"/>
</dbReference>
<feature type="transmembrane region" description="Helical" evidence="2">
    <location>
        <begin position="543"/>
        <end position="563"/>
    </location>
</feature>
<feature type="transmembrane region" description="Helical" evidence="2">
    <location>
        <begin position="208"/>
        <end position="230"/>
    </location>
</feature>
<feature type="transmembrane region" description="Helical" evidence="2">
    <location>
        <begin position="104"/>
        <end position="126"/>
    </location>
</feature>
<organism evidence="3 4">
    <name type="scientific">Mycena sanguinolenta</name>
    <dbReference type="NCBI Taxonomy" id="230812"/>
    <lineage>
        <taxon>Eukaryota</taxon>
        <taxon>Fungi</taxon>
        <taxon>Dikarya</taxon>
        <taxon>Basidiomycota</taxon>
        <taxon>Agaricomycotina</taxon>
        <taxon>Agaricomycetes</taxon>
        <taxon>Agaricomycetidae</taxon>
        <taxon>Agaricales</taxon>
        <taxon>Marasmiineae</taxon>
        <taxon>Mycenaceae</taxon>
        <taxon>Mycena</taxon>
    </lineage>
</organism>
<feature type="transmembrane region" description="Helical" evidence="2">
    <location>
        <begin position="73"/>
        <end position="92"/>
    </location>
</feature>
<keyword evidence="4" id="KW-1185">Reference proteome</keyword>
<dbReference type="EMBL" id="JACAZH010000013">
    <property type="protein sequence ID" value="KAF7351673.1"/>
    <property type="molecule type" value="Genomic_DNA"/>
</dbReference>
<evidence type="ECO:0000256" key="1">
    <source>
        <dbReference type="SAM" id="MobiDB-lite"/>
    </source>
</evidence>
<comment type="caution">
    <text evidence="3">The sequence shown here is derived from an EMBL/GenBank/DDBJ whole genome shotgun (WGS) entry which is preliminary data.</text>
</comment>
<protein>
    <submittedName>
        <fullName evidence="3">Uncharacterized protein</fullName>
    </submittedName>
</protein>